<evidence type="ECO:0000313" key="3">
    <source>
        <dbReference type="Proteomes" id="UP000521943"/>
    </source>
</evidence>
<name>A0A8H6HRB1_9AGAR</name>
<feature type="compositionally biased region" description="Basic and acidic residues" evidence="1">
    <location>
        <begin position="34"/>
        <end position="45"/>
    </location>
</feature>
<reference evidence="2 3" key="1">
    <citation type="submission" date="2020-07" db="EMBL/GenBank/DDBJ databases">
        <title>Comparative genomics of pyrophilous fungi reveals a link between fire events and developmental genes.</title>
        <authorList>
            <consortium name="DOE Joint Genome Institute"/>
            <person name="Steindorff A.S."/>
            <person name="Carver A."/>
            <person name="Calhoun S."/>
            <person name="Stillman K."/>
            <person name="Liu H."/>
            <person name="Lipzen A."/>
            <person name="Pangilinan J."/>
            <person name="Labutti K."/>
            <person name="Bruns T.D."/>
            <person name="Grigoriev I.V."/>
        </authorList>
    </citation>
    <scope>NUCLEOTIDE SEQUENCE [LARGE SCALE GENOMIC DNA]</scope>
    <source>
        <strain evidence="2 3">CBS 144469</strain>
    </source>
</reference>
<comment type="caution">
    <text evidence="2">The sequence shown here is derived from an EMBL/GenBank/DDBJ whole genome shotgun (WGS) entry which is preliminary data.</text>
</comment>
<evidence type="ECO:0000256" key="1">
    <source>
        <dbReference type="SAM" id="MobiDB-lite"/>
    </source>
</evidence>
<evidence type="ECO:0000313" key="2">
    <source>
        <dbReference type="EMBL" id="KAF6750912.1"/>
    </source>
</evidence>
<gene>
    <name evidence="2" type="ORF">DFP72DRAFT_1048044</name>
</gene>
<dbReference type="AlphaFoldDB" id="A0A8H6HRB1"/>
<feature type="region of interest" description="Disordered" evidence="1">
    <location>
        <begin position="1"/>
        <end position="56"/>
    </location>
</feature>
<organism evidence="2 3">
    <name type="scientific">Ephemerocybe angulata</name>
    <dbReference type="NCBI Taxonomy" id="980116"/>
    <lineage>
        <taxon>Eukaryota</taxon>
        <taxon>Fungi</taxon>
        <taxon>Dikarya</taxon>
        <taxon>Basidiomycota</taxon>
        <taxon>Agaricomycotina</taxon>
        <taxon>Agaricomycetes</taxon>
        <taxon>Agaricomycetidae</taxon>
        <taxon>Agaricales</taxon>
        <taxon>Agaricineae</taxon>
        <taxon>Psathyrellaceae</taxon>
        <taxon>Ephemerocybe</taxon>
    </lineage>
</organism>
<dbReference type="Proteomes" id="UP000521943">
    <property type="component" value="Unassembled WGS sequence"/>
</dbReference>
<proteinExistence type="predicted"/>
<sequence length="101" mass="11461">MPTSTGRTRVRSPDPPEPRTGIERLGDTNSSLAKRREDRARRRTSDLALPPPPHANVALLIPQNLETDSSDSETQTRRWLSLARIAARRRTSDRLYHLLPL</sequence>
<feature type="compositionally biased region" description="Basic and acidic residues" evidence="1">
    <location>
        <begin position="11"/>
        <end position="26"/>
    </location>
</feature>
<accession>A0A8H6HRB1</accession>
<dbReference type="EMBL" id="JACGCI010000053">
    <property type="protein sequence ID" value="KAF6750912.1"/>
    <property type="molecule type" value="Genomic_DNA"/>
</dbReference>
<protein>
    <submittedName>
        <fullName evidence="2">Uncharacterized protein</fullName>
    </submittedName>
</protein>
<keyword evidence="3" id="KW-1185">Reference proteome</keyword>